<reference evidence="9 10" key="1">
    <citation type="submission" date="2019-07" db="EMBL/GenBank/DDBJ databases">
        <title>Microlunatus dokdonensis sp. nov. isolated from the rhizospheric soil of the wild plant Elymus tsukushiensis.</title>
        <authorList>
            <person name="Ghim S.-Y."/>
            <person name="Hwang Y.-J."/>
            <person name="Son J.-S."/>
            <person name="Shin J.-H."/>
        </authorList>
    </citation>
    <scope>NUCLEOTIDE SEQUENCE [LARGE SCALE GENOMIC DNA]</scope>
    <source>
        <strain evidence="9 10">KUDC0627</strain>
    </source>
</reference>
<dbReference type="InterPro" id="IPR035906">
    <property type="entry name" value="MetI-like_sf"/>
</dbReference>
<dbReference type="AlphaFoldDB" id="A0A516Q4S1"/>
<dbReference type="GO" id="GO:0055085">
    <property type="term" value="P:transmembrane transport"/>
    <property type="evidence" value="ECO:0007669"/>
    <property type="project" value="InterPro"/>
</dbReference>
<evidence type="ECO:0000256" key="4">
    <source>
        <dbReference type="ARBA" id="ARBA00022692"/>
    </source>
</evidence>
<keyword evidence="2 7" id="KW-0813">Transport</keyword>
<evidence type="ECO:0000313" key="9">
    <source>
        <dbReference type="EMBL" id="QDP98375.1"/>
    </source>
</evidence>
<dbReference type="GO" id="GO:0005886">
    <property type="term" value="C:plasma membrane"/>
    <property type="evidence" value="ECO:0007669"/>
    <property type="project" value="UniProtKB-SubCell"/>
</dbReference>
<feature type="transmembrane region" description="Helical" evidence="7">
    <location>
        <begin position="128"/>
        <end position="149"/>
    </location>
</feature>
<gene>
    <name evidence="9" type="ORF">FOE78_22920</name>
</gene>
<proteinExistence type="inferred from homology"/>
<evidence type="ECO:0000256" key="7">
    <source>
        <dbReference type="RuleBase" id="RU363032"/>
    </source>
</evidence>
<accession>A0A516Q4S1</accession>
<keyword evidence="5 7" id="KW-1133">Transmembrane helix</keyword>
<dbReference type="PROSITE" id="PS50928">
    <property type="entry name" value="ABC_TM1"/>
    <property type="match status" value="1"/>
</dbReference>
<organism evidence="9 10">
    <name type="scientific">Microlunatus elymi</name>
    <dbReference type="NCBI Taxonomy" id="2596828"/>
    <lineage>
        <taxon>Bacteria</taxon>
        <taxon>Bacillati</taxon>
        <taxon>Actinomycetota</taxon>
        <taxon>Actinomycetes</taxon>
        <taxon>Propionibacteriales</taxon>
        <taxon>Propionibacteriaceae</taxon>
        <taxon>Microlunatus</taxon>
    </lineage>
</organism>
<name>A0A516Q4S1_9ACTN</name>
<keyword evidence="4 7" id="KW-0812">Transmembrane</keyword>
<dbReference type="Gene3D" id="1.10.3720.10">
    <property type="entry name" value="MetI-like"/>
    <property type="match status" value="1"/>
</dbReference>
<evidence type="ECO:0000256" key="1">
    <source>
        <dbReference type="ARBA" id="ARBA00004651"/>
    </source>
</evidence>
<feature type="domain" description="ABC transmembrane type-1" evidence="8">
    <location>
        <begin position="93"/>
        <end position="283"/>
    </location>
</feature>
<dbReference type="Proteomes" id="UP000319263">
    <property type="component" value="Chromosome"/>
</dbReference>
<comment type="similarity">
    <text evidence="7">Belongs to the binding-protein-dependent transport system permease family.</text>
</comment>
<dbReference type="InterPro" id="IPR000515">
    <property type="entry name" value="MetI-like"/>
</dbReference>
<evidence type="ECO:0000259" key="8">
    <source>
        <dbReference type="PROSITE" id="PS50928"/>
    </source>
</evidence>
<keyword evidence="6 7" id="KW-0472">Membrane</keyword>
<dbReference type="OrthoDB" id="61122at2"/>
<feature type="transmembrane region" description="Helical" evidence="7">
    <location>
        <begin position="205"/>
        <end position="227"/>
    </location>
</feature>
<keyword evidence="10" id="KW-1185">Reference proteome</keyword>
<dbReference type="Pfam" id="PF00528">
    <property type="entry name" value="BPD_transp_1"/>
    <property type="match status" value="1"/>
</dbReference>
<sequence length="297" mass="31810">MTAISNTGIVTGPARRGWASRLASSAGGGVLQIVLIVVGLLWLLPTFGLLVESLRDPAQYANGGWWQAIVHPAQLTVANYQTLLQNPIMRSSLINTVLITVPATILVVLIGSAAGYAFAWMRFPGRDAIFLVVVGLLVIPIQIALIPVVKLYGLLGLTGSLISVIFFHVGFGLPFAIFLLRNYFAGIPRDLMEAARIDGAGEGRIFFSVILPLGMPAIASLGIFQFLWVWNDLLVALVFSNSSSQPITVALASQTRQFGSSIDVLAPGAFLSLVIPLIVFLAFQRYFVQGVMAGSVK</sequence>
<evidence type="ECO:0000256" key="5">
    <source>
        <dbReference type="ARBA" id="ARBA00022989"/>
    </source>
</evidence>
<dbReference type="RefSeq" id="WP_143988314.1">
    <property type="nucleotide sequence ID" value="NZ_CP041692.1"/>
</dbReference>
<dbReference type="SUPFAM" id="SSF161098">
    <property type="entry name" value="MetI-like"/>
    <property type="match status" value="1"/>
</dbReference>
<dbReference type="PANTHER" id="PTHR43744">
    <property type="entry name" value="ABC TRANSPORTER PERMEASE PROTEIN MG189-RELATED-RELATED"/>
    <property type="match status" value="1"/>
</dbReference>
<dbReference type="CDD" id="cd06261">
    <property type="entry name" value="TM_PBP2"/>
    <property type="match status" value="1"/>
</dbReference>
<protein>
    <submittedName>
        <fullName evidence="9">Carbohydrate ABC transporter permease</fullName>
    </submittedName>
</protein>
<feature type="transmembrane region" description="Helical" evidence="7">
    <location>
        <begin position="264"/>
        <end position="287"/>
    </location>
</feature>
<evidence type="ECO:0000313" key="10">
    <source>
        <dbReference type="Proteomes" id="UP000319263"/>
    </source>
</evidence>
<evidence type="ECO:0000256" key="6">
    <source>
        <dbReference type="ARBA" id="ARBA00023136"/>
    </source>
</evidence>
<feature type="transmembrane region" description="Helical" evidence="7">
    <location>
        <begin position="93"/>
        <end position="116"/>
    </location>
</feature>
<feature type="transmembrane region" description="Helical" evidence="7">
    <location>
        <begin position="22"/>
        <end position="44"/>
    </location>
</feature>
<evidence type="ECO:0000256" key="3">
    <source>
        <dbReference type="ARBA" id="ARBA00022475"/>
    </source>
</evidence>
<feature type="transmembrane region" description="Helical" evidence="7">
    <location>
        <begin position="161"/>
        <end position="184"/>
    </location>
</feature>
<evidence type="ECO:0000256" key="2">
    <source>
        <dbReference type="ARBA" id="ARBA00022448"/>
    </source>
</evidence>
<dbReference type="KEGG" id="mik:FOE78_22920"/>
<dbReference type="EMBL" id="CP041692">
    <property type="protein sequence ID" value="QDP98375.1"/>
    <property type="molecule type" value="Genomic_DNA"/>
</dbReference>
<keyword evidence="3" id="KW-1003">Cell membrane</keyword>
<comment type="subcellular location">
    <subcellularLocation>
        <location evidence="1 7">Cell membrane</location>
        <topology evidence="1 7">Multi-pass membrane protein</topology>
    </subcellularLocation>
</comment>
<dbReference type="PANTHER" id="PTHR43744:SF4">
    <property type="entry name" value="OSMOPROTECTIVE COMPOUNDS UPTAKE PERMEASE PROTEIN GGTD"/>
    <property type="match status" value="1"/>
</dbReference>